<feature type="repeat" description="ANK" evidence="7">
    <location>
        <begin position="134"/>
        <end position="166"/>
    </location>
</feature>
<dbReference type="GO" id="GO:0019706">
    <property type="term" value="F:protein-cysteine S-palmitoyltransferase activity"/>
    <property type="evidence" value="ECO:0007669"/>
    <property type="project" value="UniProtKB-EC"/>
</dbReference>
<dbReference type="Pfam" id="PF01529">
    <property type="entry name" value="DHHC"/>
    <property type="match status" value="1"/>
</dbReference>
<feature type="repeat" description="ANK" evidence="7">
    <location>
        <begin position="200"/>
        <end position="220"/>
    </location>
</feature>
<dbReference type="OrthoDB" id="163438at2759"/>
<dbReference type="InterPro" id="IPR036770">
    <property type="entry name" value="Ankyrin_rpt-contain_sf"/>
</dbReference>
<keyword evidence="8 10" id="KW-0808">Transferase</keyword>
<name>A0A5E4MM26_9HEMI</name>
<protein>
    <recommendedName>
        <fullName evidence="8">Palmitoyltransferase</fullName>
        <ecNumber evidence="8">2.3.1.225</ecNumber>
    </recommendedName>
</protein>
<dbReference type="EMBL" id="CABPRJ010000550">
    <property type="protein sequence ID" value="VVC30917.1"/>
    <property type="molecule type" value="Genomic_DNA"/>
</dbReference>
<comment type="subcellular location">
    <subcellularLocation>
        <location evidence="1">Membrane</location>
        <topology evidence="1">Multi-pass membrane protein</topology>
    </subcellularLocation>
</comment>
<feature type="transmembrane region" description="Helical" evidence="8">
    <location>
        <begin position="450"/>
        <end position="480"/>
    </location>
</feature>
<comment type="domain">
    <text evidence="8">The DHHC domain is required for palmitoyltransferase activity.</text>
</comment>
<feature type="repeat" description="ANK" evidence="7">
    <location>
        <begin position="101"/>
        <end position="133"/>
    </location>
</feature>
<dbReference type="Pfam" id="PF00023">
    <property type="entry name" value="Ank"/>
    <property type="match status" value="1"/>
</dbReference>
<feature type="transmembrane region" description="Helical" evidence="8">
    <location>
        <begin position="419"/>
        <end position="438"/>
    </location>
</feature>
<dbReference type="GO" id="GO:0000139">
    <property type="term" value="C:Golgi membrane"/>
    <property type="evidence" value="ECO:0007669"/>
    <property type="project" value="TreeGrafter"/>
</dbReference>
<feature type="transmembrane region" description="Helical" evidence="8">
    <location>
        <begin position="283"/>
        <end position="301"/>
    </location>
</feature>
<keyword evidence="4 8" id="KW-1133">Transmembrane helix</keyword>
<dbReference type="Pfam" id="PF12796">
    <property type="entry name" value="Ank_2"/>
    <property type="match status" value="1"/>
</dbReference>
<feature type="repeat" description="ANK" evidence="7">
    <location>
        <begin position="167"/>
        <end position="199"/>
    </location>
</feature>
<dbReference type="PRINTS" id="PR01415">
    <property type="entry name" value="ANKYRIN"/>
</dbReference>
<keyword evidence="3" id="KW-0677">Repeat</keyword>
<dbReference type="Proteomes" id="UP000325440">
    <property type="component" value="Unassembled WGS sequence"/>
</dbReference>
<dbReference type="Pfam" id="PF13637">
    <property type="entry name" value="Ank_4"/>
    <property type="match status" value="1"/>
</dbReference>
<evidence type="ECO:0000256" key="2">
    <source>
        <dbReference type="ARBA" id="ARBA00022692"/>
    </source>
</evidence>
<feature type="domain" description="Palmitoyltransferase DHHC" evidence="9">
    <location>
        <begin position="374"/>
        <end position="486"/>
    </location>
</feature>
<evidence type="ECO:0000256" key="6">
    <source>
        <dbReference type="ARBA" id="ARBA00023136"/>
    </source>
</evidence>
<dbReference type="InterPro" id="IPR001594">
    <property type="entry name" value="Palmitoyltrfase_DHHC"/>
</dbReference>
<dbReference type="PANTHER" id="PTHR24161:SF17">
    <property type="entry name" value="PALMITOYLTRANSFERASE"/>
    <property type="match status" value="1"/>
</dbReference>
<evidence type="ECO:0000256" key="4">
    <source>
        <dbReference type="ARBA" id="ARBA00022989"/>
    </source>
</evidence>
<dbReference type="AlphaFoldDB" id="A0A5E4MM26"/>
<sequence length="535" mass="60070">MVCGGDHDDDDIHDGCSGDNLQVLTRGNTDQPFKPLLQAIQSGDYEQFEAAAQKYGNEALCFRDEWGYTPAHWAALYGNAEALKYLVARGVTVDTSCYGIQGSKPVHWAARKGHTAAVQVLLQAGVDANVADFKGLTPLMTASMFGQTSTASFLLGMGAQHHLTDINGDSALHWASYKGYADLVKLLVYSGADLTKVDNFGSTPLHLAALSGNAMCVKTLCQNAEVSLQPKDKNGKTPLSLAVNHRYKEIAGVLNSEIKKRKKVIMPGGLIQTALNAMFGRSIYSKGPLLLFLCSFLMWWYPLYVYKVIPATWNLTRGCHYTYMAWNVFMWICWITTKHSDPGYLPINSGRYIRIIRQLPTFTCDMRTKKDILARLCHTCRCVRPPRVKHCRMCNRCVKEFDHHCHFVSNCIGIGNRSWYFCFVISLTMNCSYVIYMVSCTLNVEGFNILYVLALLQAIAFGILSLAVTVTICSSVLLNLTRNELINYKKYAYLKNEEDKFHNPFSRGIVLNVLEFFGCTRTKVEKNEDEFFCCD</sequence>
<evidence type="ECO:0000313" key="11">
    <source>
        <dbReference type="Proteomes" id="UP000325440"/>
    </source>
</evidence>
<dbReference type="Gene3D" id="1.25.40.20">
    <property type="entry name" value="Ankyrin repeat-containing domain"/>
    <property type="match status" value="2"/>
</dbReference>
<proteinExistence type="inferred from homology"/>
<dbReference type="PANTHER" id="PTHR24161">
    <property type="entry name" value="ANK_REP_REGION DOMAIN-CONTAINING PROTEIN-RELATED"/>
    <property type="match status" value="1"/>
</dbReference>
<accession>A0A5E4MM26</accession>
<evidence type="ECO:0000256" key="3">
    <source>
        <dbReference type="ARBA" id="ARBA00022737"/>
    </source>
</evidence>
<comment type="catalytic activity">
    <reaction evidence="8">
        <text>L-cysteinyl-[protein] + hexadecanoyl-CoA = S-hexadecanoyl-L-cysteinyl-[protein] + CoA</text>
        <dbReference type="Rhea" id="RHEA:36683"/>
        <dbReference type="Rhea" id="RHEA-COMP:10131"/>
        <dbReference type="Rhea" id="RHEA-COMP:11032"/>
        <dbReference type="ChEBI" id="CHEBI:29950"/>
        <dbReference type="ChEBI" id="CHEBI:57287"/>
        <dbReference type="ChEBI" id="CHEBI:57379"/>
        <dbReference type="ChEBI" id="CHEBI:74151"/>
        <dbReference type="EC" id="2.3.1.225"/>
    </reaction>
</comment>
<dbReference type="SMART" id="SM00248">
    <property type="entry name" value="ANK"/>
    <property type="match status" value="6"/>
</dbReference>
<feature type="repeat" description="ANK" evidence="7">
    <location>
        <begin position="66"/>
        <end position="98"/>
    </location>
</feature>
<reference evidence="10 11" key="1">
    <citation type="submission" date="2019-08" db="EMBL/GenBank/DDBJ databases">
        <authorList>
            <person name="Alioto T."/>
            <person name="Alioto T."/>
            <person name="Gomez Garrido J."/>
        </authorList>
    </citation>
    <scope>NUCLEOTIDE SEQUENCE [LARGE SCALE GENOMIC DNA]</scope>
</reference>
<evidence type="ECO:0000256" key="7">
    <source>
        <dbReference type="PROSITE-ProRule" id="PRU00023"/>
    </source>
</evidence>
<organism evidence="10 11">
    <name type="scientific">Cinara cedri</name>
    <dbReference type="NCBI Taxonomy" id="506608"/>
    <lineage>
        <taxon>Eukaryota</taxon>
        <taxon>Metazoa</taxon>
        <taxon>Ecdysozoa</taxon>
        <taxon>Arthropoda</taxon>
        <taxon>Hexapoda</taxon>
        <taxon>Insecta</taxon>
        <taxon>Pterygota</taxon>
        <taxon>Neoptera</taxon>
        <taxon>Paraneoptera</taxon>
        <taxon>Hemiptera</taxon>
        <taxon>Sternorrhyncha</taxon>
        <taxon>Aphidomorpha</taxon>
        <taxon>Aphidoidea</taxon>
        <taxon>Aphididae</taxon>
        <taxon>Lachninae</taxon>
        <taxon>Cinara</taxon>
    </lineage>
</organism>
<comment type="similarity">
    <text evidence="8">Belongs to the DHHC palmitoyltransferase family.</text>
</comment>
<keyword evidence="2 8" id="KW-0812">Transmembrane</keyword>
<evidence type="ECO:0000256" key="5">
    <source>
        <dbReference type="ARBA" id="ARBA00023043"/>
    </source>
</evidence>
<dbReference type="EC" id="2.3.1.225" evidence="8"/>
<evidence type="ECO:0000256" key="1">
    <source>
        <dbReference type="ARBA" id="ARBA00004141"/>
    </source>
</evidence>
<dbReference type="SUPFAM" id="SSF48403">
    <property type="entry name" value="Ankyrin repeat"/>
    <property type="match status" value="1"/>
</dbReference>
<dbReference type="InterPro" id="IPR002110">
    <property type="entry name" value="Ankyrin_rpt"/>
</dbReference>
<dbReference type="PROSITE" id="PS50088">
    <property type="entry name" value="ANK_REPEAT"/>
    <property type="match status" value="5"/>
</dbReference>
<dbReference type="PROSITE" id="PS50297">
    <property type="entry name" value="ANK_REP_REGION"/>
    <property type="match status" value="4"/>
</dbReference>
<keyword evidence="5 7" id="KW-0040">ANK repeat</keyword>
<gene>
    <name evidence="10" type="ORF">CINCED_3A018562</name>
</gene>
<evidence type="ECO:0000256" key="8">
    <source>
        <dbReference type="RuleBase" id="RU079119"/>
    </source>
</evidence>
<keyword evidence="6 8" id="KW-0472">Membrane</keyword>
<keyword evidence="11" id="KW-1185">Reference proteome</keyword>
<dbReference type="PROSITE" id="PS50216">
    <property type="entry name" value="DHHC"/>
    <property type="match status" value="1"/>
</dbReference>
<keyword evidence="8" id="KW-0012">Acyltransferase</keyword>
<evidence type="ECO:0000259" key="9">
    <source>
        <dbReference type="Pfam" id="PF01529"/>
    </source>
</evidence>
<evidence type="ECO:0000313" key="10">
    <source>
        <dbReference type="EMBL" id="VVC30917.1"/>
    </source>
</evidence>